<feature type="compositionally biased region" description="Basic and acidic residues" evidence="1">
    <location>
        <begin position="43"/>
        <end position="53"/>
    </location>
</feature>
<accession>K0RWI4</accession>
<dbReference type="EMBL" id="AGNL01028508">
    <property type="protein sequence ID" value="EJK57345.1"/>
    <property type="molecule type" value="Genomic_DNA"/>
</dbReference>
<comment type="caution">
    <text evidence="2">The sequence shown here is derived from an EMBL/GenBank/DDBJ whole genome shotgun (WGS) entry which is preliminary data.</text>
</comment>
<sequence length="53" mass="5805">MLGYPDSIVEDTEPIHPWAYCGGSASLVRSGSLQRSRNKARPRLSEARRACSA</sequence>
<feature type="non-terminal residue" evidence="2">
    <location>
        <position position="53"/>
    </location>
</feature>
<organism evidence="2 3">
    <name type="scientific">Thalassiosira oceanica</name>
    <name type="common">Marine diatom</name>
    <dbReference type="NCBI Taxonomy" id="159749"/>
    <lineage>
        <taxon>Eukaryota</taxon>
        <taxon>Sar</taxon>
        <taxon>Stramenopiles</taxon>
        <taxon>Ochrophyta</taxon>
        <taxon>Bacillariophyta</taxon>
        <taxon>Coscinodiscophyceae</taxon>
        <taxon>Thalassiosirophycidae</taxon>
        <taxon>Thalassiosirales</taxon>
        <taxon>Thalassiosiraceae</taxon>
        <taxon>Thalassiosira</taxon>
    </lineage>
</organism>
<protein>
    <submittedName>
        <fullName evidence="2">Uncharacterized protein</fullName>
    </submittedName>
</protein>
<feature type="region of interest" description="Disordered" evidence="1">
    <location>
        <begin position="31"/>
        <end position="53"/>
    </location>
</feature>
<reference evidence="2 3" key="1">
    <citation type="journal article" date="2012" name="Genome Biol.">
        <title>Genome and low-iron response of an oceanic diatom adapted to chronic iron limitation.</title>
        <authorList>
            <person name="Lommer M."/>
            <person name="Specht M."/>
            <person name="Roy A.S."/>
            <person name="Kraemer L."/>
            <person name="Andreson R."/>
            <person name="Gutowska M.A."/>
            <person name="Wolf J."/>
            <person name="Bergner S.V."/>
            <person name="Schilhabel M.B."/>
            <person name="Klostermeier U.C."/>
            <person name="Beiko R.G."/>
            <person name="Rosenstiel P."/>
            <person name="Hippler M."/>
            <person name="Laroche J."/>
        </authorList>
    </citation>
    <scope>NUCLEOTIDE SEQUENCE [LARGE SCALE GENOMIC DNA]</scope>
    <source>
        <strain evidence="2 3">CCMP1005</strain>
    </source>
</reference>
<dbReference type="AlphaFoldDB" id="K0RWI4"/>
<gene>
    <name evidence="2" type="ORF">THAOC_22620</name>
</gene>
<proteinExistence type="predicted"/>
<evidence type="ECO:0000256" key="1">
    <source>
        <dbReference type="SAM" id="MobiDB-lite"/>
    </source>
</evidence>
<evidence type="ECO:0000313" key="2">
    <source>
        <dbReference type="EMBL" id="EJK57345.1"/>
    </source>
</evidence>
<evidence type="ECO:0000313" key="3">
    <source>
        <dbReference type="Proteomes" id="UP000266841"/>
    </source>
</evidence>
<keyword evidence="3" id="KW-1185">Reference proteome</keyword>
<name>K0RWI4_THAOC</name>
<dbReference type="Proteomes" id="UP000266841">
    <property type="component" value="Unassembled WGS sequence"/>
</dbReference>